<name>A0A644WAG8_9ZZZZ</name>
<sequence>MLNEIKRNDLFYEYYARWITVYKKGAIRKVTMDKYLMTQQWVQKLLPELKVCELTRIVYQQLLNDYAEFHERQTTMDFHHQLKGAILDAVDEGLIARDPTRKAIIKGKATKQKKMKYLNQFELHTLLTSLNLKGEVNWDWFILLVAKTGMRFSEAVALTPKDFDFSHQTLSISKTWDYKGQGGFQPTKNKSSVRKIQIDWQTVIQFSELVKGLPDNQPIFVKGNIYNSTVNDLLARHCSRLNIPVISIHGLRHTHASILLFAGVSIASVARRLGHASMTTTQKTYLHIIQELENQDVDLVMRSLSGLS</sequence>
<dbReference type="InterPro" id="IPR011010">
    <property type="entry name" value="DNA_brk_join_enz"/>
</dbReference>
<gene>
    <name evidence="5" type="primary">xerC_53</name>
    <name evidence="5" type="ORF">SDC9_45780</name>
</gene>
<dbReference type="CDD" id="cd01189">
    <property type="entry name" value="INT_ICEBs1_C_like"/>
    <property type="match status" value="1"/>
</dbReference>
<dbReference type="GO" id="GO:0015074">
    <property type="term" value="P:DNA integration"/>
    <property type="evidence" value="ECO:0007669"/>
    <property type="project" value="InterPro"/>
</dbReference>
<dbReference type="InterPro" id="IPR010998">
    <property type="entry name" value="Integrase_recombinase_N"/>
</dbReference>
<dbReference type="GO" id="GO:0006310">
    <property type="term" value="P:DNA recombination"/>
    <property type="evidence" value="ECO:0007669"/>
    <property type="project" value="UniProtKB-KW"/>
</dbReference>
<protein>
    <submittedName>
        <fullName evidence="5">Tyrosine recombinase XerC</fullName>
    </submittedName>
</protein>
<organism evidence="5">
    <name type="scientific">bioreactor metagenome</name>
    <dbReference type="NCBI Taxonomy" id="1076179"/>
    <lineage>
        <taxon>unclassified sequences</taxon>
        <taxon>metagenomes</taxon>
        <taxon>ecological metagenomes</taxon>
    </lineage>
</organism>
<reference evidence="5" key="1">
    <citation type="submission" date="2019-08" db="EMBL/GenBank/DDBJ databases">
        <authorList>
            <person name="Kucharzyk K."/>
            <person name="Murdoch R.W."/>
            <person name="Higgins S."/>
            <person name="Loffler F."/>
        </authorList>
    </citation>
    <scope>NUCLEOTIDE SEQUENCE</scope>
</reference>
<dbReference type="AlphaFoldDB" id="A0A644WAG8"/>
<keyword evidence="3" id="KW-0233">DNA recombination</keyword>
<feature type="domain" description="Tyr recombinase" evidence="4">
    <location>
        <begin position="113"/>
        <end position="299"/>
    </location>
</feature>
<evidence type="ECO:0000259" key="4">
    <source>
        <dbReference type="PROSITE" id="PS51898"/>
    </source>
</evidence>
<dbReference type="EMBL" id="VSSQ01000674">
    <property type="protein sequence ID" value="MPL99562.1"/>
    <property type="molecule type" value="Genomic_DNA"/>
</dbReference>
<dbReference type="PANTHER" id="PTHR30349">
    <property type="entry name" value="PHAGE INTEGRASE-RELATED"/>
    <property type="match status" value="1"/>
</dbReference>
<evidence type="ECO:0000256" key="3">
    <source>
        <dbReference type="ARBA" id="ARBA00023172"/>
    </source>
</evidence>
<evidence type="ECO:0000256" key="1">
    <source>
        <dbReference type="ARBA" id="ARBA00008857"/>
    </source>
</evidence>
<dbReference type="InterPro" id="IPR013762">
    <property type="entry name" value="Integrase-like_cat_sf"/>
</dbReference>
<dbReference type="SUPFAM" id="SSF56349">
    <property type="entry name" value="DNA breaking-rejoining enzymes"/>
    <property type="match status" value="1"/>
</dbReference>
<evidence type="ECO:0000313" key="5">
    <source>
        <dbReference type="EMBL" id="MPL99562.1"/>
    </source>
</evidence>
<proteinExistence type="inferred from homology"/>
<dbReference type="Gene3D" id="1.10.150.130">
    <property type="match status" value="1"/>
</dbReference>
<dbReference type="PROSITE" id="PS51898">
    <property type="entry name" value="TYR_RECOMBINASE"/>
    <property type="match status" value="1"/>
</dbReference>
<dbReference type="Gene3D" id="1.10.443.10">
    <property type="entry name" value="Intergrase catalytic core"/>
    <property type="match status" value="1"/>
</dbReference>
<dbReference type="InterPro" id="IPR050090">
    <property type="entry name" value="Tyrosine_recombinase_XerCD"/>
</dbReference>
<comment type="similarity">
    <text evidence="1">Belongs to the 'phage' integrase family.</text>
</comment>
<keyword evidence="2" id="KW-0238">DNA-binding</keyword>
<dbReference type="PANTHER" id="PTHR30349:SF64">
    <property type="entry name" value="PROPHAGE INTEGRASE INTD-RELATED"/>
    <property type="match status" value="1"/>
</dbReference>
<comment type="caution">
    <text evidence="5">The sequence shown here is derived from an EMBL/GenBank/DDBJ whole genome shotgun (WGS) entry which is preliminary data.</text>
</comment>
<dbReference type="Pfam" id="PF00589">
    <property type="entry name" value="Phage_integrase"/>
    <property type="match status" value="1"/>
</dbReference>
<evidence type="ECO:0000256" key="2">
    <source>
        <dbReference type="ARBA" id="ARBA00023125"/>
    </source>
</evidence>
<dbReference type="InterPro" id="IPR002104">
    <property type="entry name" value="Integrase_catalytic"/>
</dbReference>
<dbReference type="GO" id="GO:0003677">
    <property type="term" value="F:DNA binding"/>
    <property type="evidence" value="ECO:0007669"/>
    <property type="project" value="UniProtKB-KW"/>
</dbReference>
<accession>A0A644WAG8</accession>